<evidence type="ECO:0000313" key="2">
    <source>
        <dbReference type="Proteomes" id="UP000276991"/>
    </source>
</evidence>
<keyword evidence="2" id="KW-1185">Reference proteome</keyword>
<organism evidence="1 2">
    <name type="scientific">Acanthocheilonema viteae</name>
    <name type="common">Filarial nematode worm</name>
    <name type="synonym">Dipetalonema viteae</name>
    <dbReference type="NCBI Taxonomy" id="6277"/>
    <lineage>
        <taxon>Eukaryota</taxon>
        <taxon>Metazoa</taxon>
        <taxon>Ecdysozoa</taxon>
        <taxon>Nematoda</taxon>
        <taxon>Chromadorea</taxon>
        <taxon>Rhabditida</taxon>
        <taxon>Spirurina</taxon>
        <taxon>Spiruromorpha</taxon>
        <taxon>Filarioidea</taxon>
        <taxon>Onchocercidae</taxon>
        <taxon>Acanthocheilonema</taxon>
    </lineage>
</organism>
<reference evidence="1 2" key="1">
    <citation type="submission" date="2018-08" db="EMBL/GenBank/DDBJ databases">
        <authorList>
            <person name="Laetsch R D."/>
            <person name="Stevens L."/>
            <person name="Kumar S."/>
            <person name="Blaxter L. M."/>
        </authorList>
    </citation>
    <scope>NUCLEOTIDE SEQUENCE [LARGE SCALE GENOMIC DNA]</scope>
</reference>
<accession>A0A498SYP2</accession>
<dbReference type="GO" id="GO:0009986">
    <property type="term" value="C:cell surface"/>
    <property type="evidence" value="ECO:0007669"/>
    <property type="project" value="InterPro"/>
</dbReference>
<evidence type="ECO:0000313" key="1">
    <source>
        <dbReference type="EMBL" id="VBB35415.1"/>
    </source>
</evidence>
<dbReference type="Proteomes" id="UP000276991">
    <property type="component" value="Unassembled WGS sequence"/>
</dbReference>
<sequence length="140" mass="15938">MCCTLTFGEKHTPNQEDIPDDDIPDKDDIPYEEDTVGREYTVIGQLMCGEKFLNGSHVEIRTMNEYAAAGYRLTLETNGTGQFQGIVRASFFSGSLKKQLMIYHDCDVDVDVLGNEVKVSFDISFWEIFKFKIDLWETGC</sequence>
<dbReference type="EMBL" id="UPTC01005882">
    <property type="protein sequence ID" value="VBB35415.1"/>
    <property type="molecule type" value="Genomic_DNA"/>
</dbReference>
<dbReference type="Pfam" id="PF01060">
    <property type="entry name" value="TTR-52"/>
    <property type="match status" value="1"/>
</dbReference>
<dbReference type="AlphaFoldDB" id="A0A498SYP2"/>
<proteinExistence type="predicted"/>
<protein>
    <submittedName>
        <fullName evidence="1">Uncharacterized protein</fullName>
    </submittedName>
</protein>
<gene>
    <name evidence="1" type="ORF">NAV_LOCUS10206</name>
</gene>
<dbReference type="InterPro" id="IPR001534">
    <property type="entry name" value="Transthyretin-like"/>
</dbReference>
<name>A0A498SYP2_ACAVI</name>